<dbReference type="SUPFAM" id="SSF161098">
    <property type="entry name" value="MetI-like"/>
    <property type="match status" value="1"/>
</dbReference>
<dbReference type="EMBL" id="NOXS01000033">
    <property type="protein sequence ID" value="OYQ18260.1"/>
    <property type="molecule type" value="Genomic_DNA"/>
</dbReference>
<dbReference type="CDD" id="cd06261">
    <property type="entry name" value="TM_PBP2"/>
    <property type="match status" value="1"/>
</dbReference>
<comment type="subcellular location">
    <subcellularLocation>
        <location evidence="1 7">Cell membrane</location>
        <topology evidence="1 7">Multi-pass membrane protein</topology>
    </subcellularLocation>
</comment>
<dbReference type="PROSITE" id="PS50928">
    <property type="entry name" value="ABC_TM1"/>
    <property type="match status" value="1"/>
</dbReference>
<evidence type="ECO:0000259" key="8">
    <source>
        <dbReference type="PROSITE" id="PS50928"/>
    </source>
</evidence>
<gene>
    <name evidence="9" type="ORF">CHR90_14760</name>
</gene>
<feature type="transmembrane region" description="Helical" evidence="7">
    <location>
        <begin position="73"/>
        <end position="96"/>
    </location>
</feature>
<keyword evidence="2 7" id="KW-0813">Transport</keyword>
<evidence type="ECO:0000313" key="9">
    <source>
        <dbReference type="EMBL" id="OYQ18260.1"/>
    </source>
</evidence>
<evidence type="ECO:0000256" key="6">
    <source>
        <dbReference type="ARBA" id="ARBA00023136"/>
    </source>
</evidence>
<evidence type="ECO:0000256" key="5">
    <source>
        <dbReference type="ARBA" id="ARBA00022989"/>
    </source>
</evidence>
<dbReference type="PANTHER" id="PTHR43386">
    <property type="entry name" value="OLIGOPEPTIDE TRANSPORT SYSTEM PERMEASE PROTEIN APPC"/>
    <property type="match status" value="1"/>
</dbReference>
<dbReference type="Proteomes" id="UP000216361">
    <property type="component" value="Unassembled WGS sequence"/>
</dbReference>
<protein>
    <submittedName>
        <fullName evidence="9">Peptide ABC transporter permease</fullName>
    </submittedName>
</protein>
<feature type="transmembrane region" description="Helical" evidence="7">
    <location>
        <begin position="7"/>
        <end position="29"/>
    </location>
</feature>
<evidence type="ECO:0000313" key="10">
    <source>
        <dbReference type="Proteomes" id="UP000216361"/>
    </source>
</evidence>
<keyword evidence="4 7" id="KW-0812">Transmembrane</keyword>
<keyword evidence="5 7" id="KW-1133">Transmembrane helix</keyword>
<evidence type="ECO:0000256" key="1">
    <source>
        <dbReference type="ARBA" id="ARBA00004651"/>
    </source>
</evidence>
<feature type="transmembrane region" description="Helical" evidence="7">
    <location>
        <begin position="108"/>
        <end position="129"/>
    </location>
</feature>
<feature type="domain" description="ABC transmembrane type-1" evidence="8">
    <location>
        <begin position="69"/>
        <end position="258"/>
    </location>
</feature>
<name>A0A255XPT1_9PROT</name>
<keyword evidence="6 7" id="KW-0472">Membrane</keyword>
<dbReference type="GO" id="GO:0055085">
    <property type="term" value="P:transmembrane transport"/>
    <property type="evidence" value="ECO:0007669"/>
    <property type="project" value="InterPro"/>
</dbReference>
<accession>A0A255XPT1</accession>
<evidence type="ECO:0000256" key="4">
    <source>
        <dbReference type="ARBA" id="ARBA00022692"/>
    </source>
</evidence>
<sequence>MRRAEISLGIGGSITGAVLLVALLSRFWLPADPLRLRIPQRLQAPFGGAGGLGTDAMGRDLAAQLMVGAWNSLSVAVTAVAIGLVLGAALGLLAALKRGWIELLVLRLTDLLFAFPAILSAIVLAALLGGGAGTAILAISLFNVPVFARVTRAAALGILTQDYIRAARLSGKSGLRLAWDHLLPMLAGGLIVQATIQIALAILTEAGLSFLGVGITPPTPSWGRMLADAQTYLARAPHLALLPGGAIALSVLGFNLLGDGLRDRLDPKGRR</sequence>
<dbReference type="AlphaFoldDB" id="A0A255XPT1"/>
<evidence type="ECO:0000256" key="7">
    <source>
        <dbReference type="RuleBase" id="RU363032"/>
    </source>
</evidence>
<keyword evidence="10" id="KW-1185">Reference proteome</keyword>
<proteinExistence type="inferred from homology"/>
<keyword evidence="3" id="KW-1003">Cell membrane</keyword>
<evidence type="ECO:0000256" key="2">
    <source>
        <dbReference type="ARBA" id="ARBA00022448"/>
    </source>
</evidence>
<feature type="transmembrane region" description="Helical" evidence="7">
    <location>
        <begin position="240"/>
        <end position="261"/>
    </location>
</feature>
<dbReference type="InterPro" id="IPR035906">
    <property type="entry name" value="MetI-like_sf"/>
</dbReference>
<dbReference type="OrthoDB" id="9774870at2"/>
<reference evidence="9 10" key="1">
    <citation type="submission" date="2017-07" db="EMBL/GenBank/DDBJ databases">
        <title>Elstera cyanobacteriorum sp. nov., a novel bacterium isolated from cyanobacterial aggregates in a eutrophic lake.</title>
        <authorList>
            <person name="Cai H."/>
        </authorList>
    </citation>
    <scope>NUCLEOTIDE SEQUENCE [LARGE SCALE GENOMIC DNA]</scope>
    <source>
        <strain evidence="9 10">TH019</strain>
    </source>
</reference>
<dbReference type="InterPro" id="IPR050366">
    <property type="entry name" value="BP-dependent_transpt_permease"/>
</dbReference>
<dbReference type="InterPro" id="IPR000515">
    <property type="entry name" value="MetI-like"/>
</dbReference>
<dbReference type="Pfam" id="PF00528">
    <property type="entry name" value="BPD_transp_1"/>
    <property type="match status" value="1"/>
</dbReference>
<feature type="transmembrane region" description="Helical" evidence="7">
    <location>
        <begin position="181"/>
        <end position="203"/>
    </location>
</feature>
<comment type="caution">
    <text evidence="9">The sequence shown here is derived from an EMBL/GenBank/DDBJ whole genome shotgun (WGS) entry which is preliminary data.</text>
</comment>
<feature type="transmembrane region" description="Helical" evidence="7">
    <location>
        <begin position="135"/>
        <end position="160"/>
    </location>
</feature>
<dbReference type="GO" id="GO:0005886">
    <property type="term" value="C:plasma membrane"/>
    <property type="evidence" value="ECO:0007669"/>
    <property type="project" value="UniProtKB-SubCell"/>
</dbReference>
<organism evidence="9 10">
    <name type="scientific">Elstera cyanobacteriorum</name>
    <dbReference type="NCBI Taxonomy" id="2022747"/>
    <lineage>
        <taxon>Bacteria</taxon>
        <taxon>Pseudomonadati</taxon>
        <taxon>Pseudomonadota</taxon>
        <taxon>Alphaproteobacteria</taxon>
        <taxon>Rhodospirillales</taxon>
        <taxon>Rhodospirillaceae</taxon>
        <taxon>Elstera</taxon>
    </lineage>
</organism>
<dbReference type="PANTHER" id="PTHR43386:SF25">
    <property type="entry name" value="PEPTIDE ABC TRANSPORTER PERMEASE PROTEIN"/>
    <property type="match status" value="1"/>
</dbReference>
<dbReference type="Gene3D" id="1.10.3720.10">
    <property type="entry name" value="MetI-like"/>
    <property type="match status" value="1"/>
</dbReference>
<comment type="similarity">
    <text evidence="7">Belongs to the binding-protein-dependent transport system permease family.</text>
</comment>
<evidence type="ECO:0000256" key="3">
    <source>
        <dbReference type="ARBA" id="ARBA00022475"/>
    </source>
</evidence>